<comment type="similarity">
    <text evidence="1">Belongs to the relA/spoT family.</text>
</comment>
<reference evidence="4" key="1">
    <citation type="submission" date="2017-09" db="EMBL/GenBank/DDBJ databases">
        <title>Depth-based differentiation of microbial function through sediment-hosted aquifers and enrichment of novel symbionts in the deep terrestrial subsurface.</title>
        <authorList>
            <person name="Probst A.J."/>
            <person name="Ladd B."/>
            <person name="Jarett J.K."/>
            <person name="Geller-Mcgrath D.E."/>
            <person name="Sieber C.M.K."/>
            <person name="Emerson J.B."/>
            <person name="Anantharaman K."/>
            <person name="Thomas B.C."/>
            <person name="Malmstrom R."/>
            <person name="Stieglmeier M."/>
            <person name="Klingl A."/>
            <person name="Woyke T."/>
            <person name="Ryan C.M."/>
            <person name="Banfield J.F."/>
        </authorList>
    </citation>
    <scope>NUCLEOTIDE SEQUENCE [LARGE SCALE GENOMIC DNA]</scope>
</reference>
<evidence type="ECO:0000313" key="3">
    <source>
        <dbReference type="EMBL" id="PJB51850.1"/>
    </source>
</evidence>
<proteinExistence type="inferred from homology"/>
<dbReference type="SUPFAM" id="SSF81271">
    <property type="entry name" value="TGS-like"/>
    <property type="match status" value="1"/>
</dbReference>
<dbReference type="InterPro" id="IPR043519">
    <property type="entry name" value="NT_sf"/>
</dbReference>
<dbReference type="Gene3D" id="1.10.3210.10">
    <property type="entry name" value="Hypothetical protein af1432"/>
    <property type="match status" value="1"/>
</dbReference>
<dbReference type="InterPro" id="IPR007685">
    <property type="entry name" value="RelA_SpoT"/>
</dbReference>
<dbReference type="SMART" id="SM00954">
    <property type="entry name" value="RelA_SpoT"/>
    <property type="match status" value="1"/>
</dbReference>
<comment type="function">
    <text evidence="1">In eubacteria ppGpp (guanosine 3'-diphosphate 5'-diphosphate) is a mediator of the stringent response that coordinates a variety of cellular activities in response to changes in nutritional abundance.</text>
</comment>
<gene>
    <name evidence="3" type="ORF">CO101_00570</name>
</gene>
<dbReference type="FunFam" id="1.10.3210.10:FF:000001">
    <property type="entry name" value="GTP pyrophosphokinase RelA"/>
    <property type="match status" value="1"/>
</dbReference>
<dbReference type="InterPro" id="IPR003607">
    <property type="entry name" value="HD/PDEase_dom"/>
</dbReference>
<dbReference type="CDD" id="cd05399">
    <property type="entry name" value="NT_Rel-Spo_like"/>
    <property type="match status" value="1"/>
</dbReference>
<dbReference type="SUPFAM" id="SSF109604">
    <property type="entry name" value="HD-domain/PDEase-like"/>
    <property type="match status" value="1"/>
</dbReference>
<dbReference type="InterPro" id="IPR004811">
    <property type="entry name" value="RelA/Spo_fam"/>
</dbReference>
<dbReference type="Proteomes" id="UP000229421">
    <property type="component" value="Unassembled WGS sequence"/>
</dbReference>
<dbReference type="GO" id="GO:0015969">
    <property type="term" value="P:guanosine tetraphosphate metabolic process"/>
    <property type="evidence" value="ECO:0007669"/>
    <property type="project" value="InterPro"/>
</dbReference>
<evidence type="ECO:0000256" key="1">
    <source>
        <dbReference type="RuleBase" id="RU003847"/>
    </source>
</evidence>
<dbReference type="AlphaFoldDB" id="A0A2M8C6E4"/>
<dbReference type="PROSITE" id="PS51880">
    <property type="entry name" value="TGS"/>
    <property type="match status" value="1"/>
</dbReference>
<accession>A0A2M8C6E4</accession>
<dbReference type="Gene3D" id="3.30.460.10">
    <property type="entry name" value="Beta Polymerase, domain 2"/>
    <property type="match status" value="1"/>
</dbReference>
<feature type="domain" description="TGS" evidence="2">
    <location>
        <begin position="412"/>
        <end position="473"/>
    </location>
</feature>
<dbReference type="InterPro" id="IPR004095">
    <property type="entry name" value="TGS"/>
</dbReference>
<dbReference type="InterPro" id="IPR012675">
    <property type="entry name" value="Beta-grasp_dom_sf"/>
</dbReference>
<dbReference type="InterPro" id="IPR012676">
    <property type="entry name" value="TGS-like"/>
</dbReference>
<dbReference type="PANTHER" id="PTHR21262">
    <property type="entry name" value="GUANOSINE-3',5'-BIS DIPHOSPHATE 3'-PYROPHOSPHOHYDROLASE"/>
    <property type="match status" value="1"/>
</dbReference>
<sequence length="503" mass="58284">MKFYPREKIGWEKLEALIEYLPQKEKIQIKKAYIFAQRAHQEQKRFSGAPYFSHPSWVAEEIARMYYSSEMIIASLLHDTLEDTSATYQEIYNLFGKDVAEMVDGVTKLSAVRLKKTWFGLGPIQTEKMPELMRQTETLKKMFLAMGKDIRVVIIKIIDRMHNMFTILHLPKEKQIRFAQETLDIFAPLAYRLGMGEIKGQLEDLAFPILHPKEAKEIEEKIKIQRRKKRRIIGRTINVLHRLLRSHSIKPVSVHGRIKHTYSLYKKLKRYDGDISKIYDLVAIRIIVNDIDECYHTLGIVHKRWRPLPGRIKDYIALPKPNGYSSLHTTVFGPSGEILEIQIRTPHIHDHAEYGMAAHWRYKEESWGKKLKSIFPQTEQGAKWLKDLIAIQKSMNDPEEMAQALKLDFFSDRIFVFTPDGDVIDLPQDASPIDFAFSIHTELGNHYGGAKVNNKIVASDFKLKNGDICEIIKNKTGSPKRDWLEFVKTSDAKGKIKRGLKGK</sequence>
<evidence type="ECO:0000259" key="2">
    <source>
        <dbReference type="PROSITE" id="PS51880"/>
    </source>
</evidence>
<dbReference type="GO" id="GO:0005886">
    <property type="term" value="C:plasma membrane"/>
    <property type="evidence" value="ECO:0007669"/>
    <property type="project" value="TreeGrafter"/>
</dbReference>
<dbReference type="FunFam" id="3.10.20.30:FF:000002">
    <property type="entry name" value="GTP pyrophosphokinase (RelA/SpoT)"/>
    <property type="match status" value="1"/>
</dbReference>
<comment type="caution">
    <text evidence="3">The sequence shown here is derived from an EMBL/GenBank/DDBJ whole genome shotgun (WGS) entry which is preliminary data.</text>
</comment>
<dbReference type="CDD" id="cd01668">
    <property type="entry name" value="TGS_RSH"/>
    <property type="match status" value="1"/>
</dbReference>
<dbReference type="PANTHER" id="PTHR21262:SF31">
    <property type="entry name" value="GTP PYROPHOSPHOKINASE"/>
    <property type="match status" value="1"/>
</dbReference>
<dbReference type="NCBIfam" id="TIGR00691">
    <property type="entry name" value="spoT_relA"/>
    <property type="match status" value="1"/>
</dbReference>
<dbReference type="Gene3D" id="3.10.20.30">
    <property type="match status" value="1"/>
</dbReference>
<dbReference type="InterPro" id="IPR033655">
    <property type="entry name" value="TGS_RelA/SpoT"/>
</dbReference>
<dbReference type="SMART" id="SM00471">
    <property type="entry name" value="HDc"/>
    <property type="match status" value="1"/>
</dbReference>
<dbReference type="Pfam" id="PF13328">
    <property type="entry name" value="HD_4"/>
    <property type="match status" value="1"/>
</dbReference>
<dbReference type="Pfam" id="PF02824">
    <property type="entry name" value="TGS"/>
    <property type="match status" value="1"/>
</dbReference>
<dbReference type="Pfam" id="PF04607">
    <property type="entry name" value="RelA_SpoT"/>
    <property type="match status" value="1"/>
</dbReference>
<evidence type="ECO:0000313" key="4">
    <source>
        <dbReference type="Proteomes" id="UP000229421"/>
    </source>
</evidence>
<dbReference type="EMBL" id="PFTZ01000019">
    <property type="protein sequence ID" value="PJB51850.1"/>
    <property type="molecule type" value="Genomic_DNA"/>
</dbReference>
<dbReference type="SUPFAM" id="SSF81301">
    <property type="entry name" value="Nucleotidyltransferase"/>
    <property type="match status" value="1"/>
</dbReference>
<organism evidence="3 4">
    <name type="scientific">Candidatus Berkelbacteria bacterium CG_4_9_14_3_um_filter_39_23</name>
    <dbReference type="NCBI Taxonomy" id="1974508"/>
    <lineage>
        <taxon>Bacteria</taxon>
        <taxon>Candidatus Berkelbacteria</taxon>
    </lineage>
</organism>
<protein>
    <recommendedName>
        <fullName evidence="2">TGS domain-containing protein</fullName>
    </recommendedName>
</protein>
<name>A0A2M8C6E4_9BACT</name>
<dbReference type="FunFam" id="3.30.460.10:FF:000001">
    <property type="entry name" value="GTP pyrophosphokinase RelA"/>
    <property type="match status" value="1"/>
</dbReference>